<dbReference type="AlphaFoldDB" id="A0A699XGP0"/>
<accession>A0A699XGP0</accession>
<evidence type="ECO:0000313" key="2">
    <source>
        <dbReference type="EMBL" id="GFD57158.1"/>
    </source>
</evidence>
<gene>
    <name evidence="2" type="ORF">Tci_929127</name>
</gene>
<evidence type="ECO:0000259" key="1">
    <source>
        <dbReference type="Pfam" id="PF08153"/>
    </source>
</evidence>
<name>A0A699XGP0_TANCI</name>
<comment type="caution">
    <text evidence="2">The sequence shown here is derived from an EMBL/GenBank/DDBJ whole genome shotgun (WGS) entry which is preliminary data.</text>
</comment>
<feature type="non-terminal residue" evidence="2">
    <location>
        <position position="1"/>
    </location>
</feature>
<feature type="domain" description="Nucleolar GTP-binding protein 2 N-terminal" evidence="1">
    <location>
        <begin position="1"/>
        <end position="55"/>
    </location>
</feature>
<protein>
    <submittedName>
        <fullName evidence="2">Nuclear/nucleolar GTPase 2</fullName>
    </submittedName>
</protein>
<dbReference type="InterPro" id="IPR012971">
    <property type="entry name" value="NOG2_N_dom"/>
</dbReference>
<feature type="non-terminal residue" evidence="2">
    <location>
        <position position="59"/>
    </location>
</feature>
<organism evidence="2">
    <name type="scientific">Tanacetum cinerariifolium</name>
    <name type="common">Dalmatian daisy</name>
    <name type="synonym">Chrysanthemum cinerariifolium</name>
    <dbReference type="NCBI Taxonomy" id="118510"/>
    <lineage>
        <taxon>Eukaryota</taxon>
        <taxon>Viridiplantae</taxon>
        <taxon>Streptophyta</taxon>
        <taxon>Embryophyta</taxon>
        <taxon>Tracheophyta</taxon>
        <taxon>Spermatophyta</taxon>
        <taxon>Magnoliopsida</taxon>
        <taxon>eudicotyledons</taxon>
        <taxon>Gunneridae</taxon>
        <taxon>Pentapetalae</taxon>
        <taxon>asterids</taxon>
        <taxon>campanulids</taxon>
        <taxon>Asterales</taxon>
        <taxon>Asteraceae</taxon>
        <taxon>Asteroideae</taxon>
        <taxon>Anthemideae</taxon>
        <taxon>Anthemidinae</taxon>
        <taxon>Tanacetum</taxon>
    </lineage>
</organism>
<dbReference type="EMBL" id="BKCJ011837805">
    <property type="protein sequence ID" value="GFD57158.1"/>
    <property type="molecule type" value="Genomic_DNA"/>
</dbReference>
<proteinExistence type="predicted"/>
<reference evidence="2" key="1">
    <citation type="journal article" date="2019" name="Sci. Rep.">
        <title>Draft genome of Tanacetum cinerariifolium, the natural source of mosquito coil.</title>
        <authorList>
            <person name="Yamashiro T."/>
            <person name="Shiraishi A."/>
            <person name="Satake H."/>
            <person name="Nakayama K."/>
        </authorList>
    </citation>
    <scope>NUCLEOTIDE SEQUENCE</scope>
</reference>
<dbReference type="Pfam" id="PF08153">
    <property type="entry name" value="NGP1NT"/>
    <property type="match status" value="1"/>
</dbReference>
<sequence length="59" mass="7052">TVGQKELEFFREELTTRLSSNYTVFLKERKLPMSLLNDHQKQARVHLLDTEPFQMVQMV</sequence>